<evidence type="ECO:0000313" key="3">
    <source>
        <dbReference type="Proteomes" id="UP000535543"/>
    </source>
</evidence>
<feature type="transmembrane region" description="Helical" evidence="1">
    <location>
        <begin position="78"/>
        <end position="98"/>
    </location>
</feature>
<feature type="transmembrane region" description="Helical" evidence="1">
    <location>
        <begin position="110"/>
        <end position="132"/>
    </location>
</feature>
<feature type="transmembrane region" description="Helical" evidence="1">
    <location>
        <begin position="47"/>
        <end position="66"/>
    </location>
</feature>
<reference evidence="2 3" key="2">
    <citation type="submission" date="2020-06" db="EMBL/GenBank/DDBJ databases">
        <title>Antribacter stalactiti gen. nov., sp. nov., a new member of the family Nacardiaceae isolated from a cave.</title>
        <authorList>
            <person name="Kim I.S."/>
        </authorList>
    </citation>
    <scope>NUCLEOTIDE SEQUENCE [LARGE SCALE GENOMIC DNA]</scope>
    <source>
        <strain evidence="2 3">YC2-7</strain>
    </source>
</reference>
<organism evidence="2 3">
    <name type="scientific">Antrihabitans stalactiti</name>
    <dbReference type="NCBI Taxonomy" id="2584121"/>
    <lineage>
        <taxon>Bacteria</taxon>
        <taxon>Bacillati</taxon>
        <taxon>Actinomycetota</taxon>
        <taxon>Actinomycetes</taxon>
        <taxon>Mycobacteriales</taxon>
        <taxon>Nocardiaceae</taxon>
        <taxon>Antrihabitans</taxon>
    </lineage>
</organism>
<dbReference type="PANTHER" id="PTHR36840:SF1">
    <property type="entry name" value="BLL5714 PROTEIN"/>
    <property type="match status" value="1"/>
</dbReference>
<dbReference type="EMBL" id="VCQU01000006">
    <property type="protein sequence ID" value="NMN96815.1"/>
    <property type="molecule type" value="Genomic_DNA"/>
</dbReference>
<dbReference type="InterPro" id="IPR010640">
    <property type="entry name" value="Low_temperature_requirement_A"/>
</dbReference>
<keyword evidence="1" id="KW-0472">Membrane</keyword>
<keyword evidence="1" id="KW-0812">Transmembrane</keyword>
<feature type="transmembrane region" description="Helical" evidence="1">
    <location>
        <begin position="351"/>
        <end position="384"/>
    </location>
</feature>
<feature type="transmembrane region" description="Helical" evidence="1">
    <location>
        <begin position="21"/>
        <end position="41"/>
    </location>
</feature>
<keyword evidence="3" id="KW-1185">Reference proteome</keyword>
<feature type="transmembrane region" description="Helical" evidence="1">
    <location>
        <begin position="277"/>
        <end position="295"/>
    </location>
</feature>
<feature type="transmembrane region" description="Helical" evidence="1">
    <location>
        <begin position="315"/>
        <end position="339"/>
    </location>
</feature>
<dbReference type="Proteomes" id="UP000535543">
    <property type="component" value="Unassembled WGS sequence"/>
</dbReference>
<dbReference type="RefSeq" id="WP_169589169.1">
    <property type="nucleotide sequence ID" value="NZ_VCQU01000006.1"/>
</dbReference>
<feature type="transmembrane region" description="Helical" evidence="1">
    <location>
        <begin position="203"/>
        <end position="225"/>
    </location>
</feature>
<accession>A0A848KD95</accession>
<sequence length="402" mass="43601">MSIPKRVRVQAASERASVSNLELFFDLVFVYAMTQVTDLFAHDTSAVNLLRSVLVSGVLWWCWVGYSWLGNIVRADEGVIKVGMFVAMGATFIVALTIPEAFDDIPGGLSGPVMFAVGYFVVRVVHLALFWVVSREDPQLRGQLVKWVPSIVISTTLLLIASQTEGTVQTLLWLAALAGDYIGTMLAGEDWRLRSPSHFAERHGLIVIVALGESIVSIGIGVAALPISWPIIVATMLGLAISGLLWWAYFDVTSIAVEHALDQADGARQIKIARNSYTFGHLPLVIAVIGLSLGLKKVLSYVGDEHHHKLGDALYGIPLFSLYGGVVLYLLALVFFKWYAVRTVTVPRLVAAVVLVALTPLAAALPALVSLGILTAVTIALIAYETTKFADPREQIRHGSNE</sequence>
<evidence type="ECO:0000313" key="2">
    <source>
        <dbReference type="EMBL" id="NMN96815.1"/>
    </source>
</evidence>
<comment type="caution">
    <text evidence="2">The sequence shown here is derived from an EMBL/GenBank/DDBJ whole genome shotgun (WGS) entry which is preliminary data.</text>
</comment>
<dbReference type="AlphaFoldDB" id="A0A848KD95"/>
<protein>
    <submittedName>
        <fullName evidence="2">Low temperature requirement protein A</fullName>
    </submittedName>
</protein>
<dbReference type="PANTHER" id="PTHR36840">
    <property type="entry name" value="BLL5714 PROTEIN"/>
    <property type="match status" value="1"/>
</dbReference>
<proteinExistence type="predicted"/>
<gene>
    <name evidence="2" type="ORF">FGL95_17390</name>
</gene>
<reference evidence="2 3" key="1">
    <citation type="submission" date="2019-05" db="EMBL/GenBank/DDBJ databases">
        <authorList>
            <person name="Lee S.D."/>
        </authorList>
    </citation>
    <scope>NUCLEOTIDE SEQUENCE [LARGE SCALE GENOMIC DNA]</scope>
    <source>
        <strain evidence="2 3">YC2-7</strain>
    </source>
</reference>
<dbReference type="Pfam" id="PF06772">
    <property type="entry name" value="LtrA"/>
    <property type="match status" value="1"/>
</dbReference>
<evidence type="ECO:0000256" key="1">
    <source>
        <dbReference type="SAM" id="Phobius"/>
    </source>
</evidence>
<name>A0A848KD95_9NOCA</name>
<feature type="transmembrane region" description="Helical" evidence="1">
    <location>
        <begin position="231"/>
        <end position="250"/>
    </location>
</feature>
<keyword evidence="1" id="KW-1133">Transmembrane helix</keyword>